<dbReference type="AlphaFoldDB" id="A0A835HVA3"/>
<protein>
    <recommendedName>
        <fullName evidence="4">Cytochrome P450</fullName>
    </recommendedName>
</protein>
<feature type="transmembrane region" description="Helical" evidence="1">
    <location>
        <begin position="6"/>
        <end position="25"/>
    </location>
</feature>
<evidence type="ECO:0000313" key="2">
    <source>
        <dbReference type="EMBL" id="KAF9604968.1"/>
    </source>
</evidence>
<dbReference type="InterPro" id="IPR036396">
    <property type="entry name" value="Cyt_P450_sf"/>
</dbReference>
<dbReference type="GO" id="GO:0004497">
    <property type="term" value="F:monooxygenase activity"/>
    <property type="evidence" value="ECO:0007669"/>
    <property type="project" value="InterPro"/>
</dbReference>
<dbReference type="Gene3D" id="1.10.630.10">
    <property type="entry name" value="Cytochrome P450"/>
    <property type="match status" value="1"/>
</dbReference>
<dbReference type="OrthoDB" id="1055148at2759"/>
<proteinExistence type="predicted"/>
<keyword evidence="1" id="KW-0472">Membrane</keyword>
<dbReference type="PANTHER" id="PTHR24299">
    <property type="entry name" value="CYTOCHROME P450 FAMILY 1"/>
    <property type="match status" value="1"/>
</dbReference>
<dbReference type="InterPro" id="IPR001128">
    <property type="entry name" value="Cyt_P450"/>
</dbReference>
<dbReference type="GO" id="GO:0044550">
    <property type="term" value="P:secondary metabolite biosynthetic process"/>
    <property type="evidence" value="ECO:0007669"/>
    <property type="project" value="UniProtKB-ARBA"/>
</dbReference>
<dbReference type="Proteomes" id="UP000631114">
    <property type="component" value="Unassembled WGS sequence"/>
</dbReference>
<dbReference type="SUPFAM" id="SSF48264">
    <property type="entry name" value="Cytochrome P450"/>
    <property type="match status" value="1"/>
</dbReference>
<name>A0A835HVA3_9MAGN</name>
<keyword evidence="1" id="KW-0812">Transmembrane</keyword>
<dbReference type="Pfam" id="PF00067">
    <property type="entry name" value="p450"/>
    <property type="match status" value="1"/>
</dbReference>
<dbReference type="GO" id="GO:0016705">
    <property type="term" value="F:oxidoreductase activity, acting on paired donors, with incorporation or reduction of molecular oxygen"/>
    <property type="evidence" value="ECO:0007669"/>
    <property type="project" value="InterPro"/>
</dbReference>
<reference evidence="2 3" key="1">
    <citation type="submission" date="2020-10" db="EMBL/GenBank/DDBJ databases">
        <title>The Coptis chinensis genome and diversification of protoberbering-type alkaloids.</title>
        <authorList>
            <person name="Wang B."/>
            <person name="Shu S."/>
            <person name="Song C."/>
            <person name="Liu Y."/>
        </authorList>
    </citation>
    <scope>NUCLEOTIDE SEQUENCE [LARGE SCALE GENOMIC DNA]</scope>
    <source>
        <strain evidence="2">HL-2020</strain>
        <tissue evidence="2">Leaf</tissue>
    </source>
</reference>
<dbReference type="EMBL" id="JADFTS010000005">
    <property type="protein sequence ID" value="KAF9604968.1"/>
    <property type="molecule type" value="Genomic_DNA"/>
</dbReference>
<accession>A0A835HVA3</accession>
<gene>
    <name evidence="2" type="ORF">IFM89_011661</name>
</gene>
<dbReference type="GO" id="GO:0005506">
    <property type="term" value="F:iron ion binding"/>
    <property type="evidence" value="ECO:0007669"/>
    <property type="project" value="InterPro"/>
</dbReference>
<evidence type="ECO:0000313" key="3">
    <source>
        <dbReference type="Proteomes" id="UP000631114"/>
    </source>
</evidence>
<organism evidence="2 3">
    <name type="scientific">Coptis chinensis</name>
    <dbReference type="NCBI Taxonomy" id="261450"/>
    <lineage>
        <taxon>Eukaryota</taxon>
        <taxon>Viridiplantae</taxon>
        <taxon>Streptophyta</taxon>
        <taxon>Embryophyta</taxon>
        <taxon>Tracheophyta</taxon>
        <taxon>Spermatophyta</taxon>
        <taxon>Magnoliopsida</taxon>
        <taxon>Ranunculales</taxon>
        <taxon>Ranunculaceae</taxon>
        <taxon>Coptidoideae</taxon>
        <taxon>Coptis</taxon>
    </lineage>
</organism>
<keyword evidence="1" id="KW-1133">Transmembrane helix</keyword>
<evidence type="ECO:0008006" key="4">
    <source>
        <dbReference type="Google" id="ProtNLM"/>
    </source>
</evidence>
<evidence type="ECO:0000256" key="1">
    <source>
        <dbReference type="SAM" id="Phobius"/>
    </source>
</evidence>
<dbReference type="GO" id="GO:0020037">
    <property type="term" value="F:heme binding"/>
    <property type="evidence" value="ECO:0007669"/>
    <property type="project" value="InterPro"/>
</dbReference>
<dbReference type="PANTHER" id="PTHR24299:SF58">
    <property type="entry name" value="CYTOCHROME P450"/>
    <property type="match status" value="1"/>
</dbReference>
<keyword evidence="3" id="KW-1185">Reference proteome</keyword>
<sequence>MEWTLASTFWSGICIAIALLVLGRIRKKACVHSRHLPPGPPGWPIVGNMFDLGEMPHKSLADLSIKYGPVVWLQLGTLKTMVFHQLKQRRNCLRTMTSLLLAAPSRGLEGQRL</sequence>
<comment type="caution">
    <text evidence="2">The sequence shown here is derived from an EMBL/GenBank/DDBJ whole genome shotgun (WGS) entry which is preliminary data.</text>
</comment>